<dbReference type="EMBL" id="PZQS01000001">
    <property type="protein sequence ID" value="PVD38715.1"/>
    <property type="molecule type" value="Genomic_DNA"/>
</dbReference>
<comment type="caution">
    <text evidence="1">The sequence shown here is derived from an EMBL/GenBank/DDBJ whole genome shotgun (WGS) entry which is preliminary data.</text>
</comment>
<proteinExistence type="predicted"/>
<protein>
    <submittedName>
        <fullName evidence="1">Uncharacterized protein</fullName>
    </submittedName>
</protein>
<organism evidence="1 2">
    <name type="scientific">Pomacea canaliculata</name>
    <name type="common">Golden apple snail</name>
    <dbReference type="NCBI Taxonomy" id="400727"/>
    <lineage>
        <taxon>Eukaryota</taxon>
        <taxon>Metazoa</taxon>
        <taxon>Spiralia</taxon>
        <taxon>Lophotrochozoa</taxon>
        <taxon>Mollusca</taxon>
        <taxon>Gastropoda</taxon>
        <taxon>Caenogastropoda</taxon>
        <taxon>Architaenioglossa</taxon>
        <taxon>Ampullarioidea</taxon>
        <taxon>Ampullariidae</taxon>
        <taxon>Pomacea</taxon>
    </lineage>
</organism>
<dbReference type="Proteomes" id="UP000245119">
    <property type="component" value="Linkage Group LG1"/>
</dbReference>
<name>A0A2T7PZ64_POMCA</name>
<reference evidence="1 2" key="1">
    <citation type="submission" date="2018-04" db="EMBL/GenBank/DDBJ databases">
        <title>The genome of golden apple snail Pomacea canaliculata provides insight into stress tolerance and invasive adaptation.</title>
        <authorList>
            <person name="Liu C."/>
            <person name="Liu B."/>
            <person name="Ren Y."/>
            <person name="Zhang Y."/>
            <person name="Wang H."/>
            <person name="Li S."/>
            <person name="Jiang F."/>
            <person name="Yin L."/>
            <person name="Zhang G."/>
            <person name="Qian W."/>
            <person name="Fan W."/>
        </authorList>
    </citation>
    <scope>NUCLEOTIDE SEQUENCE [LARGE SCALE GENOMIC DNA]</scope>
    <source>
        <strain evidence="1">SZHN2017</strain>
        <tissue evidence="1">Muscle</tissue>
    </source>
</reference>
<gene>
    <name evidence="1" type="ORF">C0Q70_01335</name>
</gene>
<dbReference type="AlphaFoldDB" id="A0A2T7PZ64"/>
<accession>A0A2T7PZ64</accession>
<evidence type="ECO:0000313" key="1">
    <source>
        <dbReference type="EMBL" id="PVD38715.1"/>
    </source>
</evidence>
<sequence length="244" mass="27410">MFVCSLITSITTLGFTDLRRRISRDNGVHSLVVRRVDNLHGSGWRHVTQRVDVVERPQVQRLVVHHRCSIWKSSVASSPNCRLAPCTQGTIRHHRDHNARHHTGNSIRHHTNTVLLVGSCELGDLSGSNGDQKLSLAVRSNSFSPSPRTVWDQQYVNRSWDQQHTVTVRLAGSGLCQMFALAADSSSGACADFFAIIGRTANLDLPYIVRQVRLLTTPEALHQLSMYKYVDSDRKDNRNGRSHQ</sequence>
<evidence type="ECO:0000313" key="2">
    <source>
        <dbReference type="Proteomes" id="UP000245119"/>
    </source>
</evidence>
<keyword evidence="2" id="KW-1185">Reference proteome</keyword>